<dbReference type="PROSITE" id="PS51032">
    <property type="entry name" value="AP2_ERF"/>
    <property type="match status" value="1"/>
</dbReference>
<dbReference type="PRINTS" id="PR00367">
    <property type="entry name" value="ETHRSPELEMNT"/>
</dbReference>
<evidence type="ECO:0000313" key="11">
    <source>
        <dbReference type="Proteomes" id="UP001279734"/>
    </source>
</evidence>
<evidence type="ECO:0000313" key="10">
    <source>
        <dbReference type="EMBL" id="GMH22651.1"/>
    </source>
</evidence>
<dbReference type="SUPFAM" id="SSF54928">
    <property type="entry name" value="RNA-binding domain, RBD"/>
    <property type="match status" value="1"/>
</dbReference>
<keyword evidence="2" id="KW-0936">Ethylene signaling pathway</keyword>
<dbReference type="InterPro" id="IPR036955">
    <property type="entry name" value="AP2/ERF_dom_sf"/>
</dbReference>
<keyword evidence="7" id="KW-0539">Nucleus</keyword>
<dbReference type="AlphaFoldDB" id="A0AAD3Y0J7"/>
<dbReference type="Pfam" id="PF00847">
    <property type="entry name" value="AP2"/>
    <property type="match status" value="1"/>
</dbReference>
<feature type="domain" description="AP2/ERF" evidence="9">
    <location>
        <begin position="106"/>
        <end position="163"/>
    </location>
</feature>
<keyword evidence="4" id="KW-0238">DNA-binding</keyword>
<evidence type="ECO:0000259" key="9">
    <source>
        <dbReference type="PROSITE" id="PS51032"/>
    </source>
</evidence>
<evidence type="ECO:0000256" key="7">
    <source>
        <dbReference type="ARBA" id="ARBA00023242"/>
    </source>
</evidence>
<dbReference type="PANTHER" id="PTHR31657:SF20">
    <property type="entry name" value="ETHYLENE-RESPONSIVE TRANSCRIPTION FACTOR ERF061"/>
    <property type="match status" value="1"/>
</dbReference>
<keyword evidence="3" id="KW-0805">Transcription regulation</keyword>
<dbReference type="GO" id="GO:0009873">
    <property type="term" value="P:ethylene-activated signaling pathway"/>
    <property type="evidence" value="ECO:0007669"/>
    <property type="project" value="UniProtKB-KW"/>
</dbReference>
<dbReference type="GO" id="GO:0003723">
    <property type="term" value="F:RNA binding"/>
    <property type="evidence" value="ECO:0007669"/>
    <property type="project" value="InterPro"/>
</dbReference>
<dbReference type="InterPro" id="IPR000504">
    <property type="entry name" value="RRM_dom"/>
</dbReference>
<proteinExistence type="inferred from homology"/>
<comment type="caution">
    <text evidence="10">The sequence shown here is derived from an EMBL/GenBank/DDBJ whole genome shotgun (WGS) entry which is preliminary data.</text>
</comment>
<keyword evidence="6" id="KW-0804">Transcription</keyword>
<dbReference type="EMBL" id="BSYO01000025">
    <property type="protein sequence ID" value="GMH22651.1"/>
    <property type="molecule type" value="Genomic_DNA"/>
</dbReference>
<protein>
    <recommendedName>
        <fullName evidence="9">AP2/ERF domain-containing protein</fullName>
    </recommendedName>
</protein>
<keyword evidence="11" id="KW-1185">Reference proteome</keyword>
<dbReference type="SMART" id="SM00380">
    <property type="entry name" value="AP2"/>
    <property type="match status" value="1"/>
</dbReference>
<dbReference type="GO" id="GO:0003700">
    <property type="term" value="F:DNA-binding transcription factor activity"/>
    <property type="evidence" value="ECO:0007669"/>
    <property type="project" value="InterPro"/>
</dbReference>
<dbReference type="InterPro" id="IPR051758">
    <property type="entry name" value="ERF/AP2-like"/>
</dbReference>
<dbReference type="FunFam" id="3.30.730.10:FF:000001">
    <property type="entry name" value="Ethylene-responsive transcription factor 2"/>
    <property type="match status" value="1"/>
</dbReference>
<keyword evidence="5" id="KW-0010">Activator</keyword>
<evidence type="ECO:0000256" key="2">
    <source>
        <dbReference type="ARBA" id="ARBA00022745"/>
    </source>
</evidence>
<comment type="similarity">
    <text evidence="8">Belongs to the AP2/ERF transcription factor family. ERF subfamily.</text>
</comment>
<evidence type="ECO:0000256" key="3">
    <source>
        <dbReference type="ARBA" id="ARBA00023015"/>
    </source>
</evidence>
<organism evidence="10 11">
    <name type="scientific">Nepenthes gracilis</name>
    <name type="common">Slender pitcher plant</name>
    <dbReference type="NCBI Taxonomy" id="150966"/>
    <lineage>
        <taxon>Eukaryota</taxon>
        <taxon>Viridiplantae</taxon>
        <taxon>Streptophyta</taxon>
        <taxon>Embryophyta</taxon>
        <taxon>Tracheophyta</taxon>
        <taxon>Spermatophyta</taxon>
        <taxon>Magnoliopsida</taxon>
        <taxon>eudicotyledons</taxon>
        <taxon>Gunneridae</taxon>
        <taxon>Pentapetalae</taxon>
        <taxon>Caryophyllales</taxon>
        <taxon>Nepenthaceae</taxon>
        <taxon>Nepenthes</taxon>
    </lineage>
</organism>
<sequence>MKESSFASPSAESMDIPHSLSTLILTAGPNKAMDTIFSHCPASDSMANQKQEQMGSCVYLKQIDLLQKFWLESRSSRSRIARSFPANRYRGSVPAGDYLNSCKEKQYRGVRQRHWGKWVAEIRLPQNKMRIWLGTYDTAEAAAYAYDRAAYKLRGEYARLNFPNPKDAIKLEFAETTNLNELECIVDAKIQAICQKKRNKSTKIARKKQTAIEGRCATKLDSSLSSSSSSSSFSPALIDDRWANQLSPPTVSEDGLLHTGNSPPTDSNSSAMVAAEDFDCDDCSLAKMPSFDPDLIWELISISQGAFVPFSPCIVSVLRFWATFTCIAQATSIAAEVIFHDNPRRSSGCGFVSFATKKEAEAALSSYEGKLSVERLSSMKKYVFGLGSAQVFATAAMVGLVTHSLSGQPDPAAIVIGNGLALSWTAVVLLLKQPVVIVDTSNEIGGDGDVPHSGIGRARRMQVPNVNMQHNVMIEAVENHMPETIIINEIGTGVEALAANTIAQRGVQLVGTTHGRFCEYVDTINKIEGSGSPGLWLATMVVKQAVKIGLVISQVTLPSTGLVINNKSGGQIHDFESRGV</sequence>
<accession>A0AAD3Y0J7</accession>
<comment type="subcellular location">
    <subcellularLocation>
        <location evidence="1">Nucleus</location>
    </subcellularLocation>
</comment>
<dbReference type="CDD" id="cd00018">
    <property type="entry name" value="AP2"/>
    <property type="match status" value="1"/>
</dbReference>
<dbReference type="InterPro" id="IPR001471">
    <property type="entry name" value="AP2/ERF_dom"/>
</dbReference>
<name>A0AAD3Y0J7_NEPGR</name>
<dbReference type="PANTHER" id="PTHR31657">
    <property type="entry name" value="ETHYLENE-RESPONSIVE TRANSCRIPTION FACTOR ERF061"/>
    <property type="match status" value="1"/>
</dbReference>
<evidence type="ECO:0000256" key="1">
    <source>
        <dbReference type="ARBA" id="ARBA00004123"/>
    </source>
</evidence>
<evidence type="ECO:0000256" key="4">
    <source>
        <dbReference type="ARBA" id="ARBA00023125"/>
    </source>
</evidence>
<dbReference type="GO" id="GO:0000976">
    <property type="term" value="F:transcription cis-regulatory region binding"/>
    <property type="evidence" value="ECO:0007669"/>
    <property type="project" value="UniProtKB-ARBA"/>
</dbReference>
<dbReference type="Pfam" id="PF00076">
    <property type="entry name" value="RRM_1"/>
    <property type="match status" value="1"/>
</dbReference>
<dbReference type="Proteomes" id="UP001279734">
    <property type="component" value="Unassembled WGS sequence"/>
</dbReference>
<evidence type="ECO:0000256" key="5">
    <source>
        <dbReference type="ARBA" id="ARBA00023159"/>
    </source>
</evidence>
<dbReference type="InterPro" id="IPR035979">
    <property type="entry name" value="RBD_domain_sf"/>
</dbReference>
<dbReference type="GO" id="GO:0005634">
    <property type="term" value="C:nucleus"/>
    <property type="evidence" value="ECO:0007669"/>
    <property type="project" value="UniProtKB-SubCell"/>
</dbReference>
<dbReference type="Gene3D" id="3.30.730.10">
    <property type="entry name" value="AP2/ERF domain"/>
    <property type="match status" value="1"/>
</dbReference>
<evidence type="ECO:0000256" key="6">
    <source>
        <dbReference type="ARBA" id="ARBA00023163"/>
    </source>
</evidence>
<dbReference type="InterPro" id="IPR012677">
    <property type="entry name" value="Nucleotide-bd_a/b_plait_sf"/>
</dbReference>
<dbReference type="Gene3D" id="3.30.70.330">
    <property type="match status" value="1"/>
</dbReference>
<dbReference type="SUPFAM" id="SSF54171">
    <property type="entry name" value="DNA-binding domain"/>
    <property type="match status" value="1"/>
</dbReference>
<dbReference type="InterPro" id="IPR016177">
    <property type="entry name" value="DNA-bd_dom_sf"/>
</dbReference>
<gene>
    <name evidence="10" type="ORF">Nepgr_024494</name>
</gene>
<evidence type="ECO:0000256" key="8">
    <source>
        <dbReference type="ARBA" id="ARBA00024343"/>
    </source>
</evidence>
<reference evidence="10" key="1">
    <citation type="submission" date="2023-05" db="EMBL/GenBank/DDBJ databases">
        <title>Nepenthes gracilis genome sequencing.</title>
        <authorList>
            <person name="Fukushima K."/>
        </authorList>
    </citation>
    <scope>NUCLEOTIDE SEQUENCE</scope>
    <source>
        <strain evidence="10">SING2019-196</strain>
    </source>
</reference>